<reference evidence="20 21" key="1">
    <citation type="submission" date="2005-09" db="EMBL/GenBank/DDBJ databases">
        <authorList>
            <person name="Woods D.E."/>
            <person name="Nierman W.C."/>
        </authorList>
    </citation>
    <scope>NUCLEOTIDE SEQUENCE [LARGE SCALE GENOMIC DNA]</scope>
    <source>
        <strain evidence="20 21">1710b</strain>
    </source>
</reference>
<dbReference type="AlphaFoldDB" id="Q3JNF0"/>
<feature type="compositionally biased region" description="Basic residues" evidence="18">
    <location>
        <begin position="143"/>
        <end position="156"/>
    </location>
</feature>
<dbReference type="InterPro" id="IPR015797">
    <property type="entry name" value="NUDIX_hydrolase-like_dom_sf"/>
</dbReference>
<evidence type="ECO:0000256" key="16">
    <source>
        <dbReference type="ARBA" id="ARBA00042798"/>
    </source>
</evidence>
<dbReference type="InterPro" id="IPR000086">
    <property type="entry name" value="NUDIX_hydrolase_dom"/>
</dbReference>
<dbReference type="PROSITE" id="PS00893">
    <property type="entry name" value="NUDIX_BOX"/>
    <property type="match status" value="1"/>
</dbReference>
<proteinExistence type="inferred from homology"/>
<comment type="cofactor">
    <cofactor evidence="1">
        <name>Mg(2+)</name>
        <dbReference type="ChEBI" id="CHEBI:18420"/>
    </cofactor>
</comment>
<feature type="region of interest" description="Disordered" evidence="18">
    <location>
        <begin position="72"/>
        <end position="112"/>
    </location>
</feature>
<sequence>MPERVRGRRAAAHRSRQGRSARSGRHRRADLGASRALHRVLRRPVVRRRRIGLQGAEGRARRVGRRAVRQRADLRDIESPPSAARVYERQRDIQASAGRRDSSGRGRRGEDLAVGALRPLGQLLSVQAGRLSDDRRPLAPALRLRRRRSGSGARRRTRLGAGARFALRPGCMAVRARSRGPQGERMSGEVTNAAAPAATGRKVTEVAVGVLVRPDGRYLLAQRLIGKPYEGYWEFPGGKLEAGESVEAALARELHEELGIAVTECHRWHMLEHDYPHAYVRLYFCKVTGWTGEPHSREGQAFVWQHLPVDVAPLLPAALPVLELLAREQGDAQQ</sequence>
<feature type="region of interest" description="Disordered" evidence="18">
    <location>
        <begin position="137"/>
        <end position="156"/>
    </location>
</feature>
<dbReference type="PANTHER" id="PTHR47707">
    <property type="entry name" value="8-OXO-DGTP DIPHOSPHATASE"/>
    <property type="match status" value="1"/>
</dbReference>
<evidence type="ECO:0000313" key="20">
    <source>
        <dbReference type="EMBL" id="ABA50617.1"/>
    </source>
</evidence>
<feature type="compositionally biased region" description="Basic residues" evidence="18">
    <location>
        <begin position="1"/>
        <end position="28"/>
    </location>
</feature>
<evidence type="ECO:0000256" key="12">
    <source>
        <dbReference type="ARBA" id="ARBA00038905"/>
    </source>
</evidence>
<evidence type="ECO:0000256" key="14">
    <source>
        <dbReference type="ARBA" id="ARBA00041592"/>
    </source>
</evidence>
<name>Q3JNF0_BURP1</name>
<evidence type="ECO:0000256" key="3">
    <source>
        <dbReference type="ARBA" id="ARBA00022457"/>
    </source>
</evidence>
<keyword evidence="3" id="KW-0515">Mutator protein</keyword>
<keyword evidence="6" id="KW-0227">DNA damage</keyword>
<dbReference type="InterPro" id="IPR020084">
    <property type="entry name" value="NUDIX_hydrolase_CS"/>
</dbReference>
<gene>
    <name evidence="20" type="primary">mutT</name>
    <name evidence="20" type="ordered locus">BURPS1710b_3533</name>
</gene>
<evidence type="ECO:0000256" key="4">
    <source>
        <dbReference type="ARBA" id="ARBA00022705"/>
    </source>
</evidence>
<feature type="domain" description="Nudix hydrolase" evidence="19">
    <location>
        <begin position="202"/>
        <end position="327"/>
    </location>
</feature>
<dbReference type="PRINTS" id="PR00502">
    <property type="entry name" value="NUDIXFAMILY"/>
</dbReference>
<dbReference type="PANTHER" id="PTHR47707:SF1">
    <property type="entry name" value="NUDIX HYDROLASE FAMILY PROTEIN"/>
    <property type="match status" value="1"/>
</dbReference>
<comment type="similarity">
    <text evidence="2 17">Belongs to the Nudix hydrolase family.</text>
</comment>
<dbReference type="KEGG" id="bpm:BURPS1710b_3533"/>
<dbReference type="HOGENOM" id="CLU_830740_0_0_4"/>
<dbReference type="EC" id="3.6.1.55" evidence="12"/>
<evidence type="ECO:0000313" key="21">
    <source>
        <dbReference type="Proteomes" id="UP000002700"/>
    </source>
</evidence>
<dbReference type="GO" id="GO:0008413">
    <property type="term" value="F:8-oxo-7,8-dihydroguanosine triphosphate pyrophosphatase activity"/>
    <property type="evidence" value="ECO:0007669"/>
    <property type="project" value="TreeGrafter"/>
</dbReference>
<dbReference type="EMBL" id="CP000124">
    <property type="protein sequence ID" value="ABA50617.1"/>
    <property type="molecule type" value="Genomic_DNA"/>
</dbReference>
<dbReference type="Pfam" id="PF00293">
    <property type="entry name" value="NUDIX"/>
    <property type="match status" value="1"/>
</dbReference>
<evidence type="ECO:0000256" key="1">
    <source>
        <dbReference type="ARBA" id="ARBA00001946"/>
    </source>
</evidence>
<dbReference type="Proteomes" id="UP000002700">
    <property type="component" value="Chromosome I"/>
</dbReference>
<evidence type="ECO:0000256" key="10">
    <source>
        <dbReference type="ARBA" id="ARBA00035861"/>
    </source>
</evidence>
<keyword evidence="8" id="KW-0460">Magnesium</keyword>
<protein>
    <recommendedName>
        <fullName evidence="13">8-oxo-dGTP diphosphatase</fullName>
        <ecNumber evidence="12">3.6.1.55</ecNumber>
    </recommendedName>
    <alternativeName>
        <fullName evidence="16">7,8-dihydro-8-oxoguanine-triphosphatase</fullName>
    </alternativeName>
    <alternativeName>
        <fullName evidence="15">Mutator protein MutT</fullName>
    </alternativeName>
    <alternativeName>
        <fullName evidence="14">dGTP pyrophosphohydrolase</fullName>
    </alternativeName>
</protein>
<evidence type="ECO:0000256" key="17">
    <source>
        <dbReference type="RuleBase" id="RU003476"/>
    </source>
</evidence>
<dbReference type="GO" id="GO:0044716">
    <property type="term" value="F:8-oxo-GDP phosphatase activity"/>
    <property type="evidence" value="ECO:0007669"/>
    <property type="project" value="TreeGrafter"/>
</dbReference>
<dbReference type="GO" id="GO:0006281">
    <property type="term" value="P:DNA repair"/>
    <property type="evidence" value="ECO:0007669"/>
    <property type="project" value="UniProtKB-KW"/>
</dbReference>
<evidence type="ECO:0000256" key="15">
    <source>
        <dbReference type="ARBA" id="ARBA00041979"/>
    </source>
</evidence>
<dbReference type="Gene3D" id="3.90.79.10">
    <property type="entry name" value="Nucleoside Triphosphate Pyrophosphohydrolase"/>
    <property type="match status" value="1"/>
</dbReference>
<dbReference type="InterPro" id="IPR047127">
    <property type="entry name" value="MutT-like"/>
</dbReference>
<dbReference type="SUPFAM" id="SSF55811">
    <property type="entry name" value="Nudix"/>
    <property type="match status" value="1"/>
</dbReference>
<dbReference type="CDD" id="cd03425">
    <property type="entry name" value="NUDIX_MutT_NudA_like"/>
    <property type="match status" value="1"/>
</dbReference>
<feature type="region of interest" description="Disordered" evidence="18">
    <location>
        <begin position="1"/>
        <end position="31"/>
    </location>
</feature>
<dbReference type="GO" id="GO:0006260">
    <property type="term" value="P:DNA replication"/>
    <property type="evidence" value="ECO:0007669"/>
    <property type="project" value="UniProtKB-KW"/>
</dbReference>
<keyword evidence="4" id="KW-0235">DNA replication</keyword>
<dbReference type="GO" id="GO:0035539">
    <property type="term" value="F:8-oxo-7,8-dihydrodeoxyguanosine triphosphate pyrophosphatase activity"/>
    <property type="evidence" value="ECO:0007669"/>
    <property type="project" value="UniProtKB-EC"/>
</dbReference>
<keyword evidence="5" id="KW-0479">Metal-binding</keyword>
<evidence type="ECO:0000256" key="2">
    <source>
        <dbReference type="ARBA" id="ARBA00005582"/>
    </source>
</evidence>
<evidence type="ECO:0000256" key="5">
    <source>
        <dbReference type="ARBA" id="ARBA00022723"/>
    </source>
</evidence>
<evidence type="ECO:0000256" key="6">
    <source>
        <dbReference type="ARBA" id="ARBA00022763"/>
    </source>
</evidence>
<dbReference type="GO" id="GO:0044715">
    <property type="term" value="F:8-oxo-dGDP phosphatase activity"/>
    <property type="evidence" value="ECO:0007669"/>
    <property type="project" value="TreeGrafter"/>
</dbReference>
<organism evidence="20 21">
    <name type="scientific">Burkholderia pseudomallei (strain 1710b)</name>
    <dbReference type="NCBI Taxonomy" id="320372"/>
    <lineage>
        <taxon>Bacteria</taxon>
        <taxon>Pseudomonadati</taxon>
        <taxon>Pseudomonadota</taxon>
        <taxon>Betaproteobacteria</taxon>
        <taxon>Burkholderiales</taxon>
        <taxon>Burkholderiaceae</taxon>
        <taxon>Burkholderia</taxon>
        <taxon>pseudomallei group</taxon>
    </lineage>
</organism>
<evidence type="ECO:0000256" key="18">
    <source>
        <dbReference type="SAM" id="MobiDB-lite"/>
    </source>
</evidence>
<evidence type="ECO:0000256" key="8">
    <source>
        <dbReference type="ARBA" id="ARBA00022842"/>
    </source>
</evidence>
<comment type="catalytic activity">
    <reaction evidence="11">
        <text>8-oxo-GTP + H2O = 8-oxo-GMP + diphosphate + H(+)</text>
        <dbReference type="Rhea" id="RHEA:67616"/>
        <dbReference type="ChEBI" id="CHEBI:15377"/>
        <dbReference type="ChEBI" id="CHEBI:15378"/>
        <dbReference type="ChEBI" id="CHEBI:33019"/>
        <dbReference type="ChEBI" id="CHEBI:143553"/>
        <dbReference type="ChEBI" id="CHEBI:145694"/>
    </reaction>
</comment>
<dbReference type="EnsemblBacteria" id="ABA50617">
    <property type="protein sequence ID" value="ABA50617"/>
    <property type="gene ID" value="BURPS1710b_3533"/>
</dbReference>
<dbReference type="GO" id="GO:0046872">
    <property type="term" value="F:metal ion binding"/>
    <property type="evidence" value="ECO:0007669"/>
    <property type="project" value="UniProtKB-KW"/>
</dbReference>
<dbReference type="PROSITE" id="PS51462">
    <property type="entry name" value="NUDIX"/>
    <property type="match status" value="1"/>
</dbReference>
<feature type="compositionally biased region" description="Basic and acidic residues" evidence="18">
    <location>
        <begin position="86"/>
        <end position="111"/>
    </location>
</feature>
<dbReference type="InterPro" id="IPR020476">
    <property type="entry name" value="Nudix_hydrolase"/>
</dbReference>
<comment type="catalytic activity">
    <reaction evidence="10">
        <text>8-oxo-dGTP + H2O = 8-oxo-dGMP + diphosphate + H(+)</text>
        <dbReference type="Rhea" id="RHEA:31575"/>
        <dbReference type="ChEBI" id="CHEBI:15377"/>
        <dbReference type="ChEBI" id="CHEBI:15378"/>
        <dbReference type="ChEBI" id="CHEBI:33019"/>
        <dbReference type="ChEBI" id="CHEBI:63224"/>
        <dbReference type="ChEBI" id="CHEBI:77896"/>
        <dbReference type="EC" id="3.6.1.55"/>
    </reaction>
</comment>
<evidence type="ECO:0000256" key="9">
    <source>
        <dbReference type="ARBA" id="ARBA00023204"/>
    </source>
</evidence>
<evidence type="ECO:0000259" key="19">
    <source>
        <dbReference type="PROSITE" id="PS51462"/>
    </source>
</evidence>
<evidence type="ECO:0000256" key="11">
    <source>
        <dbReference type="ARBA" id="ARBA00036904"/>
    </source>
</evidence>
<evidence type="ECO:0000256" key="13">
    <source>
        <dbReference type="ARBA" id="ARBA00040794"/>
    </source>
</evidence>
<keyword evidence="7 17" id="KW-0378">Hydrolase</keyword>
<accession>Q3JNF0</accession>
<evidence type="ECO:0000256" key="7">
    <source>
        <dbReference type="ARBA" id="ARBA00022801"/>
    </source>
</evidence>
<keyword evidence="9" id="KW-0234">DNA repair</keyword>